<evidence type="ECO:0000256" key="11">
    <source>
        <dbReference type="ARBA" id="ARBA00023317"/>
    </source>
</evidence>
<evidence type="ECO:0000256" key="12">
    <source>
        <dbReference type="ARBA" id="ARBA00024326"/>
    </source>
</evidence>
<evidence type="ECO:0000256" key="5">
    <source>
        <dbReference type="ARBA" id="ARBA00022793"/>
    </source>
</evidence>
<organism evidence="13 15">
    <name type="scientific">Kurthia zopfii</name>
    <dbReference type="NCBI Taxonomy" id="1650"/>
    <lineage>
        <taxon>Bacteria</taxon>
        <taxon>Bacillati</taxon>
        <taxon>Bacillota</taxon>
        <taxon>Bacilli</taxon>
        <taxon>Bacillales</taxon>
        <taxon>Caryophanaceae</taxon>
        <taxon>Kurthia</taxon>
    </lineage>
</organism>
<evidence type="ECO:0000256" key="6">
    <source>
        <dbReference type="ARBA" id="ARBA00023098"/>
    </source>
</evidence>
<keyword evidence="10" id="KW-1208">Phospholipid metabolism</keyword>
<evidence type="ECO:0000313" key="14">
    <source>
        <dbReference type="EMBL" id="TDR44303.1"/>
    </source>
</evidence>
<keyword evidence="5" id="KW-0210">Decarboxylase</keyword>
<dbReference type="GO" id="GO:0004609">
    <property type="term" value="F:phosphatidylserine decarboxylase activity"/>
    <property type="evidence" value="ECO:0007669"/>
    <property type="project" value="UniProtKB-EC"/>
</dbReference>
<dbReference type="OrthoDB" id="9802030at2"/>
<dbReference type="EMBL" id="SNZG01000001">
    <property type="protein sequence ID" value="TDR44303.1"/>
    <property type="molecule type" value="Genomic_DNA"/>
</dbReference>
<keyword evidence="9 13" id="KW-0456">Lyase</keyword>
<evidence type="ECO:0000256" key="10">
    <source>
        <dbReference type="ARBA" id="ARBA00023264"/>
    </source>
</evidence>
<keyword evidence="16" id="KW-1185">Reference proteome</keyword>
<comment type="cofactor">
    <cofactor evidence="1">
        <name>pyruvate</name>
        <dbReference type="ChEBI" id="CHEBI:15361"/>
    </cofactor>
</comment>
<evidence type="ECO:0000256" key="8">
    <source>
        <dbReference type="ARBA" id="ARBA00023209"/>
    </source>
</evidence>
<evidence type="ECO:0000313" key="13">
    <source>
        <dbReference type="EMBL" id="STX10091.1"/>
    </source>
</evidence>
<protein>
    <recommendedName>
        <fullName evidence="3">phosphatidylserine decarboxylase</fullName>
        <ecNumber evidence="3">4.1.1.65</ecNumber>
    </recommendedName>
</protein>
<dbReference type="InterPro" id="IPR003817">
    <property type="entry name" value="PS_Dcarbxylase"/>
</dbReference>
<evidence type="ECO:0000313" key="16">
    <source>
        <dbReference type="Proteomes" id="UP000294641"/>
    </source>
</evidence>
<evidence type="ECO:0000313" key="15">
    <source>
        <dbReference type="Proteomes" id="UP000254330"/>
    </source>
</evidence>
<evidence type="ECO:0000256" key="9">
    <source>
        <dbReference type="ARBA" id="ARBA00023239"/>
    </source>
</evidence>
<dbReference type="RefSeq" id="WP_109348334.1">
    <property type="nucleotide sequence ID" value="NZ_BJUE01000001.1"/>
</dbReference>
<keyword evidence="4" id="KW-0444">Lipid biosynthesis</keyword>
<name>A0A8B4QBJ0_9BACL</name>
<dbReference type="InterPro" id="IPR033177">
    <property type="entry name" value="PSD-B"/>
</dbReference>
<evidence type="ECO:0000256" key="3">
    <source>
        <dbReference type="ARBA" id="ARBA00012243"/>
    </source>
</evidence>
<evidence type="ECO:0000256" key="7">
    <source>
        <dbReference type="ARBA" id="ARBA00023145"/>
    </source>
</evidence>
<keyword evidence="7" id="KW-0865">Zymogen</keyword>
<dbReference type="UniPathway" id="UPA00558"/>
<dbReference type="NCBIfam" id="NF002853">
    <property type="entry name" value="PRK03140.1"/>
    <property type="match status" value="1"/>
</dbReference>
<dbReference type="EMBL" id="UGNP01000001">
    <property type="protein sequence ID" value="STX10091.1"/>
    <property type="molecule type" value="Genomic_DNA"/>
</dbReference>
<dbReference type="PANTHER" id="PTHR10067:SF6">
    <property type="entry name" value="PHOSPHATIDYLSERINE DECARBOXYLASE PROENZYME, MITOCHONDRIAL"/>
    <property type="match status" value="1"/>
</dbReference>
<accession>A0A8B4QBJ0</accession>
<gene>
    <name evidence="13" type="primary">psd</name>
    <name evidence="14" type="ORF">DFR61_101142</name>
    <name evidence="13" type="ORF">NCTC10597_01801</name>
</gene>
<comment type="pathway">
    <text evidence="12">Phospholipid metabolism; phosphatidylethanolamine biosynthesis.</text>
</comment>
<evidence type="ECO:0000256" key="1">
    <source>
        <dbReference type="ARBA" id="ARBA00001928"/>
    </source>
</evidence>
<proteinExistence type="predicted"/>
<dbReference type="PANTHER" id="PTHR10067">
    <property type="entry name" value="PHOSPHATIDYLSERINE DECARBOXYLASE"/>
    <property type="match status" value="1"/>
</dbReference>
<dbReference type="AlphaFoldDB" id="A0A8B4QBJ0"/>
<dbReference type="Proteomes" id="UP000254330">
    <property type="component" value="Unassembled WGS sequence"/>
</dbReference>
<dbReference type="GO" id="GO:0006646">
    <property type="term" value="P:phosphatidylethanolamine biosynthetic process"/>
    <property type="evidence" value="ECO:0007669"/>
    <property type="project" value="UniProtKB-UniPathway"/>
</dbReference>
<keyword evidence="6" id="KW-0443">Lipid metabolism</keyword>
<dbReference type="NCBIfam" id="TIGR00163">
    <property type="entry name" value="PS_decarb"/>
    <property type="match status" value="1"/>
</dbReference>
<keyword evidence="11" id="KW-0670">Pyruvate</keyword>
<keyword evidence="8" id="KW-0594">Phospholipid biosynthesis</keyword>
<reference evidence="14 16" key="2">
    <citation type="submission" date="2019-03" db="EMBL/GenBank/DDBJ databases">
        <title>Genomic Encyclopedia of Type Strains, Phase IV (KMG-IV): sequencing the most valuable type-strain genomes for metagenomic binning, comparative biology and taxonomic classification.</title>
        <authorList>
            <person name="Goeker M."/>
        </authorList>
    </citation>
    <scope>NUCLEOTIDE SEQUENCE [LARGE SCALE GENOMIC DNA]</scope>
    <source>
        <strain evidence="14 16">DSM 20580</strain>
    </source>
</reference>
<dbReference type="Pfam" id="PF02666">
    <property type="entry name" value="PS_Dcarbxylase"/>
    <property type="match status" value="1"/>
</dbReference>
<comment type="pathway">
    <text evidence="2">Lipid metabolism.</text>
</comment>
<sequence>MFKKKLYQTAIELTNKKWSSQLLKSVVHSKISKQFISSYINIYEIDTKEVSKNITSFPSLEQFFTRELKNDARPIDGRLDVMTSPADSKIESFGAISQDTVISVKGQEYKLQDLLGKDDHAKKYQNGKYIVFYLSPADYHRVHSPVDAQIGRQYILGNNSYPVNQMGLKYGKKPISGNYRMISELQLSNGDQAAFIKVGAMFVNTIQLTNTSNEWSKGEDIGHFSFGSTVVMLFEEHSIEFLQNVQQGYHIQVGEAFCNML</sequence>
<dbReference type="Proteomes" id="UP000294641">
    <property type="component" value="Unassembled WGS sequence"/>
</dbReference>
<evidence type="ECO:0000256" key="4">
    <source>
        <dbReference type="ARBA" id="ARBA00022516"/>
    </source>
</evidence>
<evidence type="ECO:0000256" key="2">
    <source>
        <dbReference type="ARBA" id="ARBA00005189"/>
    </source>
</evidence>
<comment type="caution">
    <text evidence="13">The sequence shown here is derived from an EMBL/GenBank/DDBJ whole genome shotgun (WGS) entry which is preliminary data.</text>
</comment>
<reference evidence="13 15" key="1">
    <citation type="submission" date="2018-06" db="EMBL/GenBank/DDBJ databases">
        <authorList>
            <consortium name="Pathogen Informatics"/>
            <person name="Doyle S."/>
        </authorList>
    </citation>
    <scope>NUCLEOTIDE SEQUENCE [LARGE SCALE GENOMIC DNA]</scope>
    <source>
        <strain evidence="13 15">NCTC10597</strain>
    </source>
</reference>
<dbReference type="EC" id="4.1.1.65" evidence="3"/>